<dbReference type="PANTHER" id="PTHR14739:SF9">
    <property type="entry name" value="MICROTUBULE-ASSOCIATED PROTEIN 9"/>
    <property type="match status" value="1"/>
</dbReference>
<dbReference type="InterPro" id="IPR026106">
    <property type="entry name" value="MAP9"/>
</dbReference>
<evidence type="ECO:0000256" key="1">
    <source>
        <dbReference type="SAM" id="MobiDB-lite"/>
    </source>
</evidence>
<feature type="compositionally biased region" description="Basic and acidic residues" evidence="1">
    <location>
        <begin position="83"/>
        <end position="95"/>
    </location>
</feature>
<reference evidence="2" key="3">
    <citation type="submission" date="2025-09" db="UniProtKB">
        <authorList>
            <consortium name="Ensembl"/>
        </authorList>
    </citation>
    <scope>IDENTIFICATION</scope>
    <source>
        <strain evidence="2">Isolate ISIS603380</strain>
    </source>
</reference>
<dbReference type="Proteomes" id="UP000007646">
    <property type="component" value="Unassembled WGS sequence"/>
</dbReference>
<organism evidence="2 3">
    <name type="scientific">Loxodonta africana</name>
    <name type="common">African elephant</name>
    <dbReference type="NCBI Taxonomy" id="9785"/>
    <lineage>
        <taxon>Eukaryota</taxon>
        <taxon>Metazoa</taxon>
        <taxon>Chordata</taxon>
        <taxon>Craniata</taxon>
        <taxon>Vertebrata</taxon>
        <taxon>Euteleostomi</taxon>
        <taxon>Mammalia</taxon>
        <taxon>Eutheria</taxon>
        <taxon>Afrotheria</taxon>
        <taxon>Proboscidea</taxon>
        <taxon>Elephantidae</taxon>
        <taxon>Loxodonta</taxon>
    </lineage>
</organism>
<dbReference type="GO" id="GO:1902412">
    <property type="term" value="P:regulation of mitotic cytokinesis"/>
    <property type="evidence" value="ECO:0007669"/>
    <property type="project" value="TreeGrafter"/>
</dbReference>
<dbReference type="GO" id="GO:0090307">
    <property type="term" value="P:mitotic spindle assembly"/>
    <property type="evidence" value="ECO:0007669"/>
    <property type="project" value="TreeGrafter"/>
</dbReference>
<dbReference type="GeneTree" id="ENSGT00730000111184"/>
<proteinExistence type="predicted"/>
<name>G3U7A7_LOXAF</name>
<dbReference type="AlphaFoldDB" id="G3U7A7"/>
<evidence type="ECO:0000313" key="3">
    <source>
        <dbReference type="Proteomes" id="UP000007646"/>
    </source>
</evidence>
<accession>G3U7A7</accession>
<protein>
    <submittedName>
        <fullName evidence="2">Microtubule associated protein 9</fullName>
    </submittedName>
</protein>
<feature type="compositionally biased region" description="Basic and acidic residues" evidence="1">
    <location>
        <begin position="230"/>
        <end position="242"/>
    </location>
</feature>
<dbReference type="Ensembl" id="ENSLAFT00000034097.1">
    <property type="protein sequence ID" value="ENSLAFP00000023715.1"/>
    <property type="gene ID" value="ENSLAFG00000008018.3"/>
</dbReference>
<dbReference type="HOGENOM" id="CLU_089838_0_0_1"/>
<dbReference type="PANTHER" id="PTHR14739">
    <property type="entry name" value="MICROTUBULE-ASSOCIATED PROTEIN 9"/>
    <property type="match status" value="1"/>
</dbReference>
<dbReference type="GO" id="GO:0000235">
    <property type="term" value="C:astral microtubule"/>
    <property type="evidence" value="ECO:0007669"/>
    <property type="project" value="TreeGrafter"/>
</dbReference>
<dbReference type="GO" id="GO:0000281">
    <property type="term" value="P:mitotic cytokinesis"/>
    <property type="evidence" value="ECO:0007669"/>
    <property type="project" value="InterPro"/>
</dbReference>
<feature type="compositionally biased region" description="Polar residues" evidence="1">
    <location>
        <begin position="141"/>
        <end position="152"/>
    </location>
</feature>
<keyword evidence="3" id="KW-1185">Reference proteome</keyword>
<reference evidence="2" key="2">
    <citation type="submission" date="2025-08" db="UniProtKB">
        <authorList>
            <consortium name="Ensembl"/>
        </authorList>
    </citation>
    <scope>IDENTIFICATION</scope>
    <source>
        <strain evidence="2">Isolate ISIS603380</strain>
    </source>
</reference>
<feature type="region of interest" description="Disordered" evidence="1">
    <location>
        <begin position="50"/>
        <end position="244"/>
    </location>
</feature>
<gene>
    <name evidence="2" type="primary">MAP9</name>
</gene>
<sequence>GNTSMLERRCFLSNRLPPPFLVPPPCEVQNRASERCPTKGKDELVKAITARSARQRSSEYSDDFDSDEIVSLGDFSDTSADENSVKKNMNDFHISDDDEKNSPRLSFLKTKKSKSDVIKGELVSSIKNNEEVSPDGCEDTVVNSLSQPQNKNQEVEKEKMQVKPKPRILPIKSISSESNSLDTDAHFKPSPWPRSMLKKNSPGEDTVGEDKEIILDEELDTRSAPCSLPEAERGSSSEDLDPKVSTIAQPSNCVLEFRPFLDLIYSKKEIT</sequence>
<feature type="compositionally biased region" description="Polar residues" evidence="1">
    <location>
        <begin position="173"/>
        <end position="182"/>
    </location>
</feature>
<evidence type="ECO:0000313" key="2">
    <source>
        <dbReference type="Ensembl" id="ENSLAFP00000023715.1"/>
    </source>
</evidence>
<dbReference type="GO" id="GO:0008017">
    <property type="term" value="F:microtubule binding"/>
    <property type="evidence" value="ECO:0007669"/>
    <property type="project" value="TreeGrafter"/>
</dbReference>
<reference evidence="2 3" key="1">
    <citation type="submission" date="2009-06" db="EMBL/GenBank/DDBJ databases">
        <title>The Genome Sequence of Loxodonta africana (African elephant).</title>
        <authorList>
            <person name="Di Palma F."/>
            <person name="Heiman D."/>
            <person name="Young S."/>
            <person name="Johnson J."/>
            <person name="Lander E.S."/>
            <person name="Lindblad-Toh K."/>
        </authorList>
    </citation>
    <scope>NUCLEOTIDE SEQUENCE [LARGE SCALE GENOMIC DNA]</scope>
    <source>
        <strain evidence="2 3">Isolate ISIS603380</strain>
    </source>
</reference>